<evidence type="ECO:0000256" key="1">
    <source>
        <dbReference type="SAM" id="MobiDB-lite"/>
    </source>
</evidence>
<keyword evidence="3" id="KW-1185">Reference proteome</keyword>
<reference evidence="2 3" key="1">
    <citation type="submission" date="2020-07" db="EMBL/GenBank/DDBJ databases">
        <title>Halosimplex litoreum sp. nov. and Halosimplex rubrum sp. nov., isolated from different salt environments.</title>
        <authorList>
            <person name="Cui H."/>
        </authorList>
    </citation>
    <scope>NUCLEOTIDE SEQUENCE [LARGE SCALE GENOMIC DNA]</scope>
    <source>
        <strain evidence="2 3">R2</strain>
    </source>
</reference>
<proteinExistence type="predicted"/>
<name>A0A7D5SXD8_9EURY</name>
<dbReference type="GeneID" id="56084982"/>
<dbReference type="RefSeq" id="WP_179918868.1">
    <property type="nucleotide sequence ID" value="NZ_CP058909.1"/>
</dbReference>
<dbReference type="EMBL" id="CP058909">
    <property type="protein sequence ID" value="QLH83827.1"/>
    <property type="molecule type" value="Genomic_DNA"/>
</dbReference>
<gene>
    <name evidence="2" type="ORF">HZS54_20295</name>
</gene>
<dbReference type="Proteomes" id="UP000509346">
    <property type="component" value="Chromosome"/>
</dbReference>
<feature type="region of interest" description="Disordered" evidence="1">
    <location>
        <begin position="1"/>
        <end position="22"/>
    </location>
</feature>
<dbReference type="OrthoDB" id="377607at2157"/>
<evidence type="ECO:0000313" key="2">
    <source>
        <dbReference type="EMBL" id="QLH83827.1"/>
    </source>
</evidence>
<protein>
    <submittedName>
        <fullName evidence="2">Uncharacterized protein</fullName>
    </submittedName>
</protein>
<accession>A0A7D5SXD8</accession>
<evidence type="ECO:0000313" key="3">
    <source>
        <dbReference type="Proteomes" id="UP000509346"/>
    </source>
</evidence>
<sequence>MKGEPEILHEVPVDDVGSRDLPSDASSLILEGGYQQFSPRGTSELVGQLVENDLSPSDIKALRVESRLLGRFATGSGDVFKRATELQLQKTGEGEDKVKALEPEYVIVAAPLKQEFGEEASLEDTVRQLEAAQETMNQVEEPVDFTGQILIENRPCSVFCTVEDIRSFASEASKQGFHPGYSFNTAVENGREMLDSASSEDVELVRMSRLEGD</sequence>
<organism evidence="2 3">
    <name type="scientific">Halosimplex pelagicum</name>
    <dbReference type="NCBI Taxonomy" id="869886"/>
    <lineage>
        <taxon>Archaea</taxon>
        <taxon>Methanobacteriati</taxon>
        <taxon>Methanobacteriota</taxon>
        <taxon>Stenosarchaea group</taxon>
        <taxon>Halobacteria</taxon>
        <taxon>Halobacteriales</taxon>
        <taxon>Haloarculaceae</taxon>
        <taxon>Halosimplex</taxon>
    </lineage>
</organism>
<dbReference type="AlphaFoldDB" id="A0A7D5SXD8"/>
<dbReference type="KEGG" id="hpel:HZS54_20295"/>